<dbReference type="EMBL" id="AYKW01000017">
    <property type="protein sequence ID" value="PIL29983.1"/>
    <property type="molecule type" value="Genomic_DNA"/>
</dbReference>
<dbReference type="InterPro" id="IPR008991">
    <property type="entry name" value="Translation_prot_SH3-like_sf"/>
</dbReference>
<dbReference type="STRING" id="1077348.A0A2G8S882"/>
<dbReference type="Proteomes" id="UP000230002">
    <property type="component" value="Unassembled WGS sequence"/>
</dbReference>
<dbReference type="Gene3D" id="2.30.30.30">
    <property type="match status" value="1"/>
</dbReference>
<reference evidence="2 3" key="1">
    <citation type="journal article" date="2015" name="Sci. Rep.">
        <title>Chromosome-level genome map provides insights into diverse defense mechanisms in the medicinal fungus Ganoderma sinense.</title>
        <authorList>
            <person name="Zhu Y."/>
            <person name="Xu J."/>
            <person name="Sun C."/>
            <person name="Zhou S."/>
            <person name="Xu H."/>
            <person name="Nelson D.R."/>
            <person name="Qian J."/>
            <person name="Song J."/>
            <person name="Luo H."/>
            <person name="Xiang L."/>
            <person name="Li Y."/>
            <person name="Xu Z."/>
            <person name="Ji A."/>
            <person name="Wang L."/>
            <person name="Lu S."/>
            <person name="Hayward A."/>
            <person name="Sun W."/>
            <person name="Li X."/>
            <person name="Schwartz D.C."/>
            <person name="Wang Y."/>
            <person name="Chen S."/>
        </authorList>
    </citation>
    <scope>NUCLEOTIDE SEQUENCE [LARGE SCALE GENOMIC DNA]</scope>
    <source>
        <strain evidence="2 3">ZZ0214-1</strain>
    </source>
</reference>
<sequence length="82" mass="8993">MTGKNADKTGLVVSVLDNVVAFLSDMLMQEVSVFSKDLREAAEVGTGTNIVGNYELHDLVQIDQQTIGVIFKTERNSFCILD</sequence>
<evidence type="ECO:0000313" key="3">
    <source>
        <dbReference type="Proteomes" id="UP000230002"/>
    </source>
</evidence>
<dbReference type="InterPro" id="IPR014722">
    <property type="entry name" value="Rib_uL2_dom2"/>
</dbReference>
<dbReference type="InterPro" id="IPR039659">
    <property type="entry name" value="SPT5"/>
</dbReference>
<dbReference type="PANTHER" id="PTHR11125">
    <property type="entry name" value="SUPPRESSOR OF TY 5"/>
    <property type="match status" value="1"/>
</dbReference>
<keyword evidence="3" id="KW-1185">Reference proteome</keyword>
<protein>
    <recommendedName>
        <fullName evidence="1">Spt5 KOWx domain-containing protein</fullName>
    </recommendedName>
</protein>
<organism evidence="2 3">
    <name type="scientific">Ganoderma sinense ZZ0214-1</name>
    <dbReference type="NCBI Taxonomy" id="1077348"/>
    <lineage>
        <taxon>Eukaryota</taxon>
        <taxon>Fungi</taxon>
        <taxon>Dikarya</taxon>
        <taxon>Basidiomycota</taxon>
        <taxon>Agaricomycotina</taxon>
        <taxon>Agaricomycetes</taxon>
        <taxon>Polyporales</taxon>
        <taxon>Polyporaceae</taxon>
        <taxon>Ganoderma</taxon>
    </lineage>
</organism>
<dbReference type="OrthoDB" id="2691380at2759"/>
<name>A0A2G8S882_9APHY</name>
<accession>A0A2G8S882</accession>
<dbReference type="GO" id="GO:0003729">
    <property type="term" value="F:mRNA binding"/>
    <property type="evidence" value="ECO:0007669"/>
    <property type="project" value="TreeGrafter"/>
</dbReference>
<dbReference type="GO" id="GO:0032784">
    <property type="term" value="P:regulation of DNA-templated transcription elongation"/>
    <property type="evidence" value="ECO:0007669"/>
    <property type="project" value="InterPro"/>
</dbReference>
<gene>
    <name evidence="2" type="ORF">GSI_07894</name>
</gene>
<comment type="caution">
    <text evidence="2">The sequence shown here is derived from an EMBL/GenBank/DDBJ whole genome shotgun (WGS) entry which is preliminary data.</text>
</comment>
<dbReference type="GO" id="GO:0006357">
    <property type="term" value="P:regulation of transcription by RNA polymerase II"/>
    <property type="evidence" value="ECO:0007669"/>
    <property type="project" value="InterPro"/>
</dbReference>
<dbReference type="PANTHER" id="PTHR11125:SF7">
    <property type="entry name" value="TRANSCRIPTION ELONGATION FACTOR SPT5"/>
    <property type="match status" value="1"/>
</dbReference>
<proteinExistence type="predicted"/>
<evidence type="ECO:0000259" key="1">
    <source>
        <dbReference type="Pfam" id="PF23037"/>
    </source>
</evidence>
<dbReference type="GO" id="GO:0006368">
    <property type="term" value="P:transcription elongation by RNA polymerase II"/>
    <property type="evidence" value="ECO:0007669"/>
    <property type="project" value="TreeGrafter"/>
</dbReference>
<evidence type="ECO:0000313" key="2">
    <source>
        <dbReference type="EMBL" id="PIL29983.1"/>
    </source>
</evidence>
<dbReference type="GO" id="GO:0032044">
    <property type="term" value="C:DSIF complex"/>
    <property type="evidence" value="ECO:0007669"/>
    <property type="project" value="TreeGrafter"/>
</dbReference>
<dbReference type="Pfam" id="PF23037">
    <property type="entry name" value="KOWx_SPT5"/>
    <property type="match status" value="1"/>
</dbReference>
<dbReference type="AlphaFoldDB" id="A0A2G8S882"/>
<dbReference type="InterPro" id="IPR057936">
    <property type="entry name" value="KOWx_Spt5"/>
</dbReference>
<dbReference type="SUPFAM" id="SSF50104">
    <property type="entry name" value="Translation proteins SH3-like domain"/>
    <property type="match status" value="1"/>
</dbReference>
<feature type="domain" description="Spt5 KOWx" evidence="1">
    <location>
        <begin position="51"/>
        <end position="82"/>
    </location>
</feature>